<gene>
    <name evidence="1" type="primary">jg4517</name>
    <name evidence="1" type="ORF">PAEG_LOCUS6612</name>
</gene>
<dbReference type="AlphaFoldDB" id="A0A8S4R0C8"/>
<feature type="non-terminal residue" evidence="1">
    <location>
        <position position="1"/>
    </location>
</feature>
<comment type="caution">
    <text evidence="1">The sequence shown here is derived from an EMBL/GenBank/DDBJ whole genome shotgun (WGS) entry which is preliminary data.</text>
</comment>
<proteinExistence type="predicted"/>
<name>A0A8S4R0C8_9NEOP</name>
<dbReference type="Proteomes" id="UP000838756">
    <property type="component" value="Unassembled WGS sequence"/>
</dbReference>
<evidence type="ECO:0000313" key="1">
    <source>
        <dbReference type="EMBL" id="CAH2220594.1"/>
    </source>
</evidence>
<organism evidence="1 2">
    <name type="scientific">Pararge aegeria aegeria</name>
    <dbReference type="NCBI Taxonomy" id="348720"/>
    <lineage>
        <taxon>Eukaryota</taxon>
        <taxon>Metazoa</taxon>
        <taxon>Ecdysozoa</taxon>
        <taxon>Arthropoda</taxon>
        <taxon>Hexapoda</taxon>
        <taxon>Insecta</taxon>
        <taxon>Pterygota</taxon>
        <taxon>Neoptera</taxon>
        <taxon>Endopterygota</taxon>
        <taxon>Lepidoptera</taxon>
        <taxon>Glossata</taxon>
        <taxon>Ditrysia</taxon>
        <taxon>Papilionoidea</taxon>
        <taxon>Nymphalidae</taxon>
        <taxon>Satyrinae</taxon>
        <taxon>Satyrini</taxon>
        <taxon>Parargina</taxon>
        <taxon>Pararge</taxon>
    </lineage>
</organism>
<reference evidence="1" key="1">
    <citation type="submission" date="2022-03" db="EMBL/GenBank/DDBJ databases">
        <authorList>
            <person name="Lindestad O."/>
        </authorList>
    </citation>
    <scope>NUCLEOTIDE SEQUENCE</scope>
</reference>
<keyword evidence="2" id="KW-1185">Reference proteome</keyword>
<accession>A0A8S4R0C8</accession>
<protein>
    <submittedName>
        <fullName evidence="1">Jg4517 protein</fullName>
    </submittedName>
</protein>
<sequence length="116" mass="12999">DALGCRRVHTCAPAFGPVLVFGHCDCLPNQLRPAAALGFTRHSSPILVPRSATSGKPRGPGRWGWRADTAARATSRQLRRLPLDPSGSEPWNLELPTKDLFYLFYYENKKALYYKK</sequence>
<evidence type="ECO:0000313" key="2">
    <source>
        <dbReference type="Proteomes" id="UP000838756"/>
    </source>
</evidence>
<dbReference type="EMBL" id="CAKXAJ010020164">
    <property type="protein sequence ID" value="CAH2220594.1"/>
    <property type="molecule type" value="Genomic_DNA"/>
</dbReference>